<dbReference type="GO" id="GO:0022857">
    <property type="term" value="F:transmembrane transporter activity"/>
    <property type="evidence" value="ECO:0007669"/>
    <property type="project" value="InterPro"/>
</dbReference>
<dbReference type="InterPro" id="IPR011701">
    <property type="entry name" value="MFS"/>
</dbReference>
<dbReference type="PROSITE" id="PS50850">
    <property type="entry name" value="MFS"/>
    <property type="match status" value="1"/>
</dbReference>
<name>A0A1S9RZF3_PENBI</name>
<dbReference type="EMBL" id="LJBN01000057">
    <property type="protein sequence ID" value="OOQ90650.1"/>
    <property type="molecule type" value="Genomic_DNA"/>
</dbReference>
<dbReference type="PRINTS" id="PR01036">
    <property type="entry name" value="TCRTETB"/>
</dbReference>
<keyword evidence="7" id="KW-0325">Glycoprotein</keyword>
<comment type="subcellular location">
    <subcellularLocation>
        <location evidence="1">Membrane</location>
        <topology evidence="1">Multi-pass membrane protein</topology>
    </subcellularLocation>
</comment>
<feature type="transmembrane region" description="Helical" evidence="9">
    <location>
        <begin position="328"/>
        <end position="351"/>
    </location>
</feature>
<feature type="domain" description="Major facilitator superfamily (MFS) profile" evidence="10">
    <location>
        <begin position="66"/>
        <end position="556"/>
    </location>
</feature>
<dbReference type="Gene3D" id="1.20.1720.10">
    <property type="entry name" value="Multidrug resistance protein D"/>
    <property type="match status" value="1"/>
</dbReference>
<dbReference type="InterPro" id="IPR036259">
    <property type="entry name" value="MFS_trans_sf"/>
</dbReference>
<feature type="transmembrane region" description="Helical" evidence="9">
    <location>
        <begin position="363"/>
        <end position="383"/>
    </location>
</feature>
<dbReference type="Pfam" id="PF07690">
    <property type="entry name" value="MFS_1"/>
    <property type="match status" value="1"/>
</dbReference>
<feature type="region of interest" description="Disordered" evidence="8">
    <location>
        <begin position="1"/>
        <end position="54"/>
    </location>
</feature>
<organism evidence="11 12">
    <name type="scientific">Penicillium brasilianum</name>
    <dbReference type="NCBI Taxonomy" id="104259"/>
    <lineage>
        <taxon>Eukaryota</taxon>
        <taxon>Fungi</taxon>
        <taxon>Dikarya</taxon>
        <taxon>Ascomycota</taxon>
        <taxon>Pezizomycotina</taxon>
        <taxon>Eurotiomycetes</taxon>
        <taxon>Eurotiomycetidae</taxon>
        <taxon>Eurotiales</taxon>
        <taxon>Aspergillaceae</taxon>
        <taxon>Penicillium</taxon>
    </lineage>
</organism>
<feature type="compositionally biased region" description="Polar residues" evidence="8">
    <location>
        <begin position="1"/>
        <end position="12"/>
    </location>
</feature>
<gene>
    <name evidence="11" type="ORF">PEBR_04021</name>
</gene>
<keyword evidence="4 9" id="KW-0812">Transmembrane</keyword>
<feature type="transmembrane region" description="Helical" evidence="9">
    <location>
        <begin position="99"/>
        <end position="118"/>
    </location>
</feature>
<dbReference type="Proteomes" id="UP000190744">
    <property type="component" value="Unassembled WGS sequence"/>
</dbReference>
<feature type="region of interest" description="Disordered" evidence="8">
    <location>
        <begin position="566"/>
        <end position="586"/>
    </location>
</feature>
<feature type="transmembrane region" description="Helical" evidence="9">
    <location>
        <begin position="451"/>
        <end position="476"/>
    </location>
</feature>
<feature type="transmembrane region" description="Helical" evidence="9">
    <location>
        <begin position="130"/>
        <end position="150"/>
    </location>
</feature>
<evidence type="ECO:0000256" key="2">
    <source>
        <dbReference type="ARBA" id="ARBA00008335"/>
    </source>
</evidence>
<keyword evidence="5 9" id="KW-1133">Transmembrane helix</keyword>
<dbReference type="InterPro" id="IPR020846">
    <property type="entry name" value="MFS_dom"/>
</dbReference>
<evidence type="ECO:0000256" key="4">
    <source>
        <dbReference type="ARBA" id="ARBA00022692"/>
    </source>
</evidence>
<feature type="transmembrane region" description="Helical" evidence="9">
    <location>
        <begin position="219"/>
        <end position="240"/>
    </location>
</feature>
<evidence type="ECO:0000313" key="11">
    <source>
        <dbReference type="EMBL" id="OOQ90650.1"/>
    </source>
</evidence>
<evidence type="ECO:0000256" key="7">
    <source>
        <dbReference type="ARBA" id="ARBA00023180"/>
    </source>
</evidence>
<evidence type="ECO:0000259" key="10">
    <source>
        <dbReference type="PROSITE" id="PS50850"/>
    </source>
</evidence>
<evidence type="ECO:0000256" key="9">
    <source>
        <dbReference type="SAM" id="Phobius"/>
    </source>
</evidence>
<dbReference type="AlphaFoldDB" id="A0A1S9RZF3"/>
<feature type="transmembrane region" description="Helical" evidence="9">
    <location>
        <begin position="61"/>
        <end position="79"/>
    </location>
</feature>
<feature type="transmembrane region" description="Helical" evidence="9">
    <location>
        <begin position="252"/>
        <end position="274"/>
    </location>
</feature>
<evidence type="ECO:0000256" key="1">
    <source>
        <dbReference type="ARBA" id="ARBA00004141"/>
    </source>
</evidence>
<feature type="compositionally biased region" description="Basic and acidic residues" evidence="8">
    <location>
        <begin position="566"/>
        <end position="575"/>
    </location>
</feature>
<dbReference type="PANTHER" id="PTHR23501">
    <property type="entry name" value="MAJOR FACILITATOR SUPERFAMILY"/>
    <property type="match status" value="1"/>
</dbReference>
<feature type="transmembrane region" description="Helical" evidence="9">
    <location>
        <begin position="533"/>
        <end position="550"/>
    </location>
</feature>
<keyword evidence="6 9" id="KW-0472">Membrane</keyword>
<feature type="transmembrane region" description="Helical" evidence="9">
    <location>
        <begin position="417"/>
        <end position="439"/>
    </location>
</feature>
<evidence type="ECO:0000313" key="12">
    <source>
        <dbReference type="Proteomes" id="UP000190744"/>
    </source>
</evidence>
<evidence type="ECO:0000256" key="6">
    <source>
        <dbReference type="ARBA" id="ARBA00023136"/>
    </source>
</evidence>
<proteinExistence type="inferred from homology"/>
<accession>A0A1S9RZF3</accession>
<sequence>MAVAAQNNSPAIATTLKEDGVAPGKTKVASDATNSHETDDPTKSPVEGSQKQESPKHHYPWRFWVIFPALCITGFLASLEGSLVTTAMPTINNELRTGYNYIWAINAFFLTSAALQPLYGQLANIFGRRWVTVGAYAVFLLGSGIAGGASSANMLIAGRAIQGAGSGCLVMMLDLVVSDLVPVRQRGSFMGITFAAVNIGTALGPFVGGTIVDSISWRWAFYINLPIAGAATVVVFFTLNTSYRKDLVKERLLRIDLVGNTILVAATVSILFALSVGGATYSWSSWHVLVPLILGFVGFALFIGYEASGIPSQPVVPLRLFANRTSSAAYLITGIWSILSMWRIYFLSIYFQGVQASSPARAGVQILPSVLMLLPAVILSGGVMKKTGKFIPIHLIGLGMTVVGHGLYTILSPTSSTATWVLVQIVTGFFSNLVLPCLLPAVQAGLLEKDTAAATAFWGFVRSFGIIWGVTIPAAILNNRFSSLLHTISDPAVRELLSAGKAYERASKAFVNSYSDPVRSEIINAYSKSLKRTWEVSIAFAAVAFLVVFIEREVKMRTTVESEYGLKGEKAKDAENDGNEEGLPSN</sequence>
<protein>
    <submittedName>
        <fullName evidence="11">Major Facilitator Superfamily protein</fullName>
    </submittedName>
</protein>
<dbReference type="PANTHER" id="PTHR23501:SF187">
    <property type="entry name" value="MAJOR FACILITATOR SUPERFAMILY (MFS) PROFILE DOMAIN-CONTAINING PROTEIN"/>
    <property type="match status" value="1"/>
</dbReference>
<feature type="transmembrane region" description="Helical" evidence="9">
    <location>
        <begin position="189"/>
        <end position="207"/>
    </location>
</feature>
<evidence type="ECO:0000256" key="3">
    <source>
        <dbReference type="ARBA" id="ARBA00022448"/>
    </source>
</evidence>
<comment type="caution">
    <text evidence="11">The sequence shown here is derived from an EMBL/GenBank/DDBJ whole genome shotgun (WGS) entry which is preliminary data.</text>
</comment>
<keyword evidence="3" id="KW-0813">Transport</keyword>
<feature type="transmembrane region" description="Helical" evidence="9">
    <location>
        <begin position="390"/>
        <end position="411"/>
    </location>
</feature>
<feature type="transmembrane region" description="Helical" evidence="9">
    <location>
        <begin position="286"/>
        <end position="307"/>
    </location>
</feature>
<dbReference type="GO" id="GO:0005886">
    <property type="term" value="C:plasma membrane"/>
    <property type="evidence" value="ECO:0007669"/>
    <property type="project" value="TreeGrafter"/>
</dbReference>
<comment type="similarity">
    <text evidence="2">Belongs to the major facilitator superfamily.</text>
</comment>
<evidence type="ECO:0000256" key="8">
    <source>
        <dbReference type="SAM" id="MobiDB-lite"/>
    </source>
</evidence>
<dbReference type="SUPFAM" id="SSF103473">
    <property type="entry name" value="MFS general substrate transporter"/>
    <property type="match status" value="1"/>
</dbReference>
<reference evidence="12" key="1">
    <citation type="submission" date="2015-09" db="EMBL/GenBank/DDBJ databases">
        <authorList>
            <person name="Fill T.P."/>
            <person name="Baretta J.F."/>
            <person name="de Almeida L.G."/>
            <person name="Rocha M."/>
            <person name="de Souza D.H."/>
            <person name="Malavazi I."/>
            <person name="Cerdeira L.T."/>
            <person name="Hong H."/>
            <person name="Samborskyy M."/>
            <person name="de Vasconcelos A.T."/>
            <person name="Leadlay P."/>
            <person name="Rodrigues-Filho E."/>
        </authorList>
    </citation>
    <scope>NUCLEOTIDE SEQUENCE [LARGE SCALE GENOMIC DNA]</scope>
    <source>
        <strain evidence="12">LaBioMMi 136</strain>
    </source>
</reference>
<evidence type="ECO:0000256" key="5">
    <source>
        <dbReference type="ARBA" id="ARBA00022989"/>
    </source>
</evidence>